<dbReference type="Gene3D" id="3.30.830.10">
    <property type="entry name" value="Metalloenzyme, LuxS/M16 peptidase-like"/>
    <property type="match status" value="4"/>
</dbReference>
<name>A0ABZ2G113_9SPHN</name>
<comment type="similarity">
    <text evidence="2 8">Belongs to the peptidase M16 family.</text>
</comment>
<feature type="domain" description="Peptidase M16 N-terminal" evidence="11">
    <location>
        <begin position="68"/>
        <end position="188"/>
    </location>
</feature>
<keyword evidence="10" id="KW-0732">Signal</keyword>
<evidence type="ECO:0000313" key="14">
    <source>
        <dbReference type="Proteomes" id="UP001382935"/>
    </source>
</evidence>
<dbReference type="InterPro" id="IPR050626">
    <property type="entry name" value="Peptidase_M16"/>
</dbReference>
<keyword evidence="7" id="KW-0482">Metalloprotease</keyword>
<feature type="region of interest" description="Disordered" evidence="9">
    <location>
        <begin position="25"/>
        <end position="45"/>
    </location>
</feature>
<evidence type="ECO:0000259" key="11">
    <source>
        <dbReference type="Pfam" id="PF00675"/>
    </source>
</evidence>
<reference evidence="13 14" key="1">
    <citation type="submission" date="2024-02" db="EMBL/GenBank/DDBJ databases">
        <title>Full genome sequence of Sphingomonas kaistensis.</title>
        <authorList>
            <person name="Poletto B.L."/>
            <person name="Silva G."/>
            <person name="Galante D."/>
            <person name="Campos K.R."/>
            <person name="Santos M.B.N."/>
            <person name="Sacchi C.T."/>
        </authorList>
    </citation>
    <scope>NUCLEOTIDE SEQUENCE [LARGE SCALE GENOMIC DNA]</scope>
    <source>
        <strain evidence="13 14">MA4R</strain>
    </source>
</reference>
<dbReference type="PANTHER" id="PTHR43690:SF17">
    <property type="entry name" value="PROTEIN YHJJ"/>
    <property type="match status" value="1"/>
</dbReference>
<evidence type="ECO:0000256" key="9">
    <source>
        <dbReference type="SAM" id="MobiDB-lite"/>
    </source>
</evidence>
<accession>A0ABZ2G113</accession>
<keyword evidence="5" id="KW-0378">Hydrolase</keyword>
<evidence type="ECO:0000259" key="12">
    <source>
        <dbReference type="Pfam" id="PF05193"/>
    </source>
</evidence>
<dbReference type="InterPro" id="IPR007863">
    <property type="entry name" value="Peptidase_M16_C"/>
</dbReference>
<dbReference type="SUPFAM" id="SSF63411">
    <property type="entry name" value="LuxS/MPP-like metallohydrolase"/>
    <property type="match status" value="3"/>
</dbReference>
<evidence type="ECO:0000256" key="4">
    <source>
        <dbReference type="ARBA" id="ARBA00022723"/>
    </source>
</evidence>
<evidence type="ECO:0000313" key="13">
    <source>
        <dbReference type="EMBL" id="WWM70645.1"/>
    </source>
</evidence>
<proteinExistence type="inferred from homology"/>
<feature type="domain" description="Peptidase M16 C-terminal" evidence="12">
    <location>
        <begin position="226"/>
        <end position="401"/>
    </location>
</feature>
<dbReference type="Pfam" id="PF05193">
    <property type="entry name" value="Peptidase_M16_C"/>
    <property type="match status" value="2"/>
</dbReference>
<dbReference type="InterPro" id="IPR011249">
    <property type="entry name" value="Metalloenz_LuxS/M16"/>
</dbReference>
<dbReference type="EMBL" id="CP145607">
    <property type="protein sequence ID" value="WWM70645.1"/>
    <property type="molecule type" value="Genomic_DNA"/>
</dbReference>
<gene>
    <name evidence="13" type="ORF">V6R86_08155</name>
</gene>
<comment type="cofactor">
    <cofactor evidence="1">
        <name>Zn(2+)</name>
        <dbReference type="ChEBI" id="CHEBI:29105"/>
    </cofactor>
</comment>
<protein>
    <submittedName>
        <fullName evidence="13">Insulinase family protein</fullName>
    </submittedName>
</protein>
<evidence type="ECO:0000256" key="2">
    <source>
        <dbReference type="ARBA" id="ARBA00007261"/>
    </source>
</evidence>
<evidence type="ECO:0000256" key="10">
    <source>
        <dbReference type="SAM" id="SignalP"/>
    </source>
</evidence>
<feature type="domain" description="Peptidase M16 C-terminal" evidence="12">
    <location>
        <begin position="716"/>
        <end position="880"/>
    </location>
</feature>
<evidence type="ECO:0000256" key="6">
    <source>
        <dbReference type="ARBA" id="ARBA00022833"/>
    </source>
</evidence>
<keyword evidence="14" id="KW-1185">Reference proteome</keyword>
<evidence type="ECO:0000256" key="1">
    <source>
        <dbReference type="ARBA" id="ARBA00001947"/>
    </source>
</evidence>
<dbReference type="PANTHER" id="PTHR43690">
    <property type="entry name" value="NARDILYSIN"/>
    <property type="match status" value="1"/>
</dbReference>
<evidence type="ECO:0000256" key="7">
    <source>
        <dbReference type="ARBA" id="ARBA00023049"/>
    </source>
</evidence>
<feature type="signal peptide" evidence="10">
    <location>
        <begin position="1"/>
        <end position="22"/>
    </location>
</feature>
<dbReference type="Pfam" id="PF00675">
    <property type="entry name" value="Peptidase_M16"/>
    <property type="match status" value="1"/>
</dbReference>
<evidence type="ECO:0000256" key="5">
    <source>
        <dbReference type="ARBA" id="ARBA00022801"/>
    </source>
</evidence>
<organism evidence="13 14">
    <name type="scientific">Sphingomonas kaistensis</name>
    <dbReference type="NCBI Taxonomy" id="298708"/>
    <lineage>
        <taxon>Bacteria</taxon>
        <taxon>Pseudomonadati</taxon>
        <taxon>Pseudomonadota</taxon>
        <taxon>Alphaproteobacteria</taxon>
        <taxon>Sphingomonadales</taxon>
        <taxon>Sphingomonadaceae</taxon>
        <taxon>Sphingomonas</taxon>
    </lineage>
</organism>
<dbReference type="InterPro" id="IPR011765">
    <property type="entry name" value="Pept_M16_N"/>
</dbReference>
<dbReference type="PROSITE" id="PS00143">
    <property type="entry name" value="INSULINASE"/>
    <property type="match status" value="1"/>
</dbReference>
<feature type="compositionally biased region" description="Low complexity" evidence="9">
    <location>
        <begin position="29"/>
        <end position="38"/>
    </location>
</feature>
<keyword evidence="6" id="KW-0862">Zinc</keyword>
<keyword evidence="3" id="KW-0645">Protease</keyword>
<dbReference type="Proteomes" id="UP001382935">
    <property type="component" value="Chromosome"/>
</dbReference>
<sequence>MFLKRRVAVAASLLLAGTALLAAPPPSPARSTVAASPSGWMQGEGLRADPELKLGTLPNGMRYAIRRNKTPPGEASLRLLIDTGSLNEANDQRGLAHFLEHMVLNGTENVPEGDFVKRLERAGLRFGPDTNASTGFGQTVFKLELPQASKATLDEAFFLLREVAGKATIDAGALDRERGIILSEERARATPSYRMLVDQLAWLYPGQRLAERLPIGTTEVIRTAPRQRLLDYYRAWYRPERATMIIVGDVDPGDIERRLQTQFGDWKGIGPAGTPADQGKPMVRPLDARLFIDPAFAAALTMNWVRPADPTPDSLADRTRDLEEQIAATILNRRLEKLAQKDNAPPFVAARLSMSNLEETADTTSLAVQARLGDWRGALNSIDQEQRRLVQHGVTDDEVERELVGVRAALEAGVASAATRANASLADSVVAAVGNETVVTSPADRLGFFQQVAPTMTAARVSAAAKRLFTGSGPLLYLSLPRGGVTKEMLLAAYESSRKVAVSPPAVQARIAWPYERFGTPGTVAERREFKDIGVTHVRFTNGVRLTVRPSTTRKEQVLVSVRFGDGRLAMPNDRTSPEWALPGAFTFGGTGKLDADSVSRALTGKLVGAGFGIDDDRFVLSGVTRPTDLSTQMQLLTAYISDAGWRPLGWERLKAQAASIHDRFESSPGGVLNRDLGLILRSGDKRWQVPSRAAMRASSIGEARALVGPAAETGRIEIIMVGDITAERAIAETAATFGALPARGASNPVAGPMTFPPPPAGGLITLTHKGRDDQAVGFIAWPTTGYSPETRRLARTLTLLGAVYQLRLTQELREKEGVSYAPSATHGASSTWTRYGYLAAQVEAPPASLPRFFSEAQKIADDLASRPIDEDELVRARRPLLASLTRAMDGNGYWMGALEDLGEDPFTLESIRTQRSDFEAVTPAMLQAAARQYLLAGKAVRIQVVKETPSKPASAKTASAKD</sequence>
<evidence type="ECO:0000256" key="3">
    <source>
        <dbReference type="ARBA" id="ARBA00022670"/>
    </source>
</evidence>
<feature type="chain" id="PRO_5046999932" evidence="10">
    <location>
        <begin position="23"/>
        <end position="963"/>
    </location>
</feature>
<keyword evidence="4" id="KW-0479">Metal-binding</keyword>
<dbReference type="RefSeq" id="WP_338503578.1">
    <property type="nucleotide sequence ID" value="NZ_CP145607.1"/>
</dbReference>
<evidence type="ECO:0000256" key="8">
    <source>
        <dbReference type="RuleBase" id="RU004447"/>
    </source>
</evidence>
<dbReference type="InterPro" id="IPR001431">
    <property type="entry name" value="Pept_M16_Zn_BS"/>
</dbReference>